<dbReference type="Pfam" id="PF01636">
    <property type="entry name" value="APH"/>
    <property type="match status" value="1"/>
</dbReference>
<dbReference type="InterPro" id="IPR051678">
    <property type="entry name" value="AGP_Transferase"/>
</dbReference>
<dbReference type="InterPro" id="IPR011009">
    <property type="entry name" value="Kinase-like_dom_sf"/>
</dbReference>
<feature type="domain" description="Aminoglycoside phosphotransferase" evidence="1">
    <location>
        <begin position="192"/>
        <end position="227"/>
    </location>
</feature>
<dbReference type="EMBL" id="JAPQER010000005">
    <property type="protein sequence ID" value="MCY6485182.1"/>
    <property type="molecule type" value="Genomic_DNA"/>
</dbReference>
<reference evidence="2" key="1">
    <citation type="submission" date="2022-12" db="EMBL/GenBank/DDBJ databases">
        <authorList>
            <person name="Wang J."/>
        </authorList>
    </citation>
    <scope>NUCLEOTIDE SEQUENCE</scope>
    <source>
        <strain evidence="2">HY-45-18</strain>
    </source>
</reference>
<keyword evidence="3" id="KW-1185">Reference proteome</keyword>
<organism evidence="2 3">
    <name type="scientific">Clostridium aestuarii</name>
    <dbReference type="NCBI Taxonomy" id="338193"/>
    <lineage>
        <taxon>Bacteria</taxon>
        <taxon>Bacillati</taxon>
        <taxon>Bacillota</taxon>
        <taxon>Clostridia</taxon>
        <taxon>Eubacteriales</taxon>
        <taxon>Clostridiaceae</taxon>
        <taxon>Clostridium</taxon>
    </lineage>
</organism>
<protein>
    <submittedName>
        <fullName evidence="2">Phosphotransferase</fullName>
    </submittedName>
</protein>
<dbReference type="RefSeq" id="WP_268041497.1">
    <property type="nucleotide sequence ID" value="NZ_JAPQER010000005.1"/>
</dbReference>
<accession>A0ABT4D3G6</accession>
<dbReference type="Gene3D" id="3.30.200.150">
    <property type="match status" value="1"/>
</dbReference>
<comment type="caution">
    <text evidence="2">The sequence shown here is derived from an EMBL/GenBank/DDBJ whole genome shotgun (WGS) entry which is preliminary data.</text>
</comment>
<evidence type="ECO:0000259" key="1">
    <source>
        <dbReference type="Pfam" id="PF01636"/>
    </source>
</evidence>
<name>A0ABT4D3G6_9CLOT</name>
<dbReference type="Gene3D" id="3.90.1200.10">
    <property type="match status" value="1"/>
</dbReference>
<evidence type="ECO:0000313" key="2">
    <source>
        <dbReference type="EMBL" id="MCY6485182.1"/>
    </source>
</evidence>
<dbReference type="InterPro" id="IPR002575">
    <property type="entry name" value="Aminoglycoside_PTrfase"/>
</dbReference>
<dbReference type="PANTHER" id="PTHR21310">
    <property type="entry name" value="AMINOGLYCOSIDE PHOSPHOTRANSFERASE-RELATED-RELATED"/>
    <property type="match status" value="1"/>
</dbReference>
<evidence type="ECO:0000313" key="3">
    <source>
        <dbReference type="Proteomes" id="UP001078443"/>
    </source>
</evidence>
<dbReference type="Proteomes" id="UP001078443">
    <property type="component" value="Unassembled WGS sequence"/>
</dbReference>
<dbReference type="SUPFAM" id="SSF56112">
    <property type="entry name" value="Protein kinase-like (PK-like)"/>
    <property type="match status" value="1"/>
</dbReference>
<proteinExistence type="predicted"/>
<gene>
    <name evidence="2" type="ORF">OW763_12620</name>
</gene>
<sequence>MDEQRLITALIEENIKQTPISMKKMNLGFINMVYDVEFPGKEIIIRINHDKNNFIGVEQNIEKLKELGLPVSNILYIDLSKKKYDVAYMIMEKIPGRDLRYEIENMSKEQMTNIADKIIFYQNKVGKLCLGKGFGRCNIGEKGKYESWTEFIKDEVNKVKESIDLEIYNKIITIMYEFKVYFDSVSPTCFLDDITLKNVIIKEGKLEGLIDFDWVCYGDPLYTIALVQTGTMVHLNDKCMYYVEELCKFWNVTDFQRKVIDFYSLIHAAKFVNFQLKMNNKYLIKVLNDKINVLIKRM</sequence>